<evidence type="ECO:0000313" key="2">
    <source>
        <dbReference type="EMBL" id="MBO4207201.1"/>
    </source>
</evidence>
<dbReference type="CDD" id="cd00408">
    <property type="entry name" value="DHDPS-like"/>
    <property type="match status" value="1"/>
</dbReference>
<sequence>MLTASSPRNSTALDRFKRGCVIPAHPLALDENRRLDERRQRALTRYYLAAGAGGIAVGVHTTQFAIHDPQVGLLAPVLELAAETAAGSDAVLVAGACGPTAQAVAEAELAASLGYHMVLLPPHPDLDEDALIARARAVGEVLPVVGFYLQPAVGGRSLSREFWARLAALDAVVGIKVAPFDRYRTLDVLHGVVAAGRVGDLALYTGNDDHILADLVAPHRVVVDGRSVEVEFVGGLLGQWAVWAHTAVGLLAEAHRARSGDDDALRRLLTLDGHLTDANAAIFDAANGYHGCIPGIHEVLRRQGLLAGRWCLDPAEELSPGQLAELDRVFQAYPHLRDDEFVAAHLDEWLR</sequence>
<gene>
    <name evidence="2" type="ORF">GSF22_14465</name>
</gene>
<protein>
    <submittedName>
        <fullName evidence="2">Dihydrodipicolinate synthase family protein</fullName>
    </submittedName>
</protein>
<accession>A0ABS3VRR2</accession>
<dbReference type="SMART" id="SM01130">
    <property type="entry name" value="DHDPS"/>
    <property type="match status" value="1"/>
</dbReference>
<keyword evidence="1" id="KW-0456">Lyase</keyword>
<dbReference type="EMBL" id="WVUH01000109">
    <property type="protein sequence ID" value="MBO4207201.1"/>
    <property type="molecule type" value="Genomic_DNA"/>
</dbReference>
<dbReference type="PANTHER" id="PTHR12128:SF51">
    <property type="entry name" value="BLL4205 PROTEIN"/>
    <property type="match status" value="1"/>
</dbReference>
<keyword evidence="3" id="KW-1185">Reference proteome</keyword>
<dbReference type="PANTHER" id="PTHR12128">
    <property type="entry name" value="DIHYDRODIPICOLINATE SYNTHASE"/>
    <property type="match status" value="1"/>
</dbReference>
<dbReference type="Proteomes" id="UP000823521">
    <property type="component" value="Unassembled WGS sequence"/>
</dbReference>
<dbReference type="RefSeq" id="WP_208814098.1">
    <property type="nucleotide sequence ID" value="NZ_WVUH01000109.1"/>
</dbReference>
<dbReference type="SUPFAM" id="SSF51569">
    <property type="entry name" value="Aldolase"/>
    <property type="match status" value="1"/>
</dbReference>
<dbReference type="Pfam" id="PF00701">
    <property type="entry name" value="DHDPS"/>
    <property type="match status" value="1"/>
</dbReference>
<dbReference type="InterPro" id="IPR013785">
    <property type="entry name" value="Aldolase_TIM"/>
</dbReference>
<comment type="caution">
    <text evidence="2">The sequence shown here is derived from an EMBL/GenBank/DDBJ whole genome shotgun (WGS) entry which is preliminary data.</text>
</comment>
<proteinExistence type="predicted"/>
<evidence type="ECO:0000313" key="3">
    <source>
        <dbReference type="Proteomes" id="UP000823521"/>
    </source>
</evidence>
<reference evidence="2 3" key="1">
    <citation type="submission" date="2019-12" db="EMBL/GenBank/DDBJ databases">
        <title>Whole genome sequencing of endophytic Actinobacterium Micromonospora sp. MPMI6T.</title>
        <authorList>
            <person name="Evv R."/>
            <person name="Podile A.R."/>
        </authorList>
    </citation>
    <scope>NUCLEOTIDE SEQUENCE [LARGE SCALE GENOMIC DNA]</scope>
    <source>
        <strain evidence="2 3">MPMI6</strain>
    </source>
</reference>
<dbReference type="Gene3D" id="3.20.20.70">
    <property type="entry name" value="Aldolase class I"/>
    <property type="match status" value="1"/>
</dbReference>
<dbReference type="InterPro" id="IPR002220">
    <property type="entry name" value="DapA-like"/>
</dbReference>
<organism evidence="2 3">
    <name type="scientific">Micromonospora echinofusca</name>
    <dbReference type="NCBI Taxonomy" id="47858"/>
    <lineage>
        <taxon>Bacteria</taxon>
        <taxon>Bacillati</taxon>
        <taxon>Actinomycetota</taxon>
        <taxon>Actinomycetes</taxon>
        <taxon>Micromonosporales</taxon>
        <taxon>Micromonosporaceae</taxon>
        <taxon>Micromonospora</taxon>
    </lineage>
</organism>
<name>A0ABS3VRR2_MICEH</name>
<evidence type="ECO:0000256" key="1">
    <source>
        <dbReference type="ARBA" id="ARBA00023239"/>
    </source>
</evidence>